<evidence type="ECO:0000256" key="2">
    <source>
        <dbReference type="SAM" id="Phobius"/>
    </source>
</evidence>
<organism evidence="3 4">
    <name type="scientific">Rhodovarius crocodyli</name>
    <dbReference type="NCBI Taxonomy" id="1979269"/>
    <lineage>
        <taxon>Bacteria</taxon>
        <taxon>Pseudomonadati</taxon>
        <taxon>Pseudomonadota</taxon>
        <taxon>Alphaproteobacteria</taxon>
        <taxon>Acetobacterales</taxon>
        <taxon>Roseomonadaceae</taxon>
        <taxon>Rhodovarius</taxon>
    </lineage>
</organism>
<accession>A0A437M1D9</accession>
<gene>
    <name evidence="3" type="ORF">EOD42_21400</name>
</gene>
<dbReference type="AlphaFoldDB" id="A0A437M1D9"/>
<comment type="caution">
    <text evidence="3">The sequence shown here is derived from an EMBL/GenBank/DDBJ whole genome shotgun (WGS) entry which is preliminary data.</text>
</comment>
<keyword evidence="2" id="KW-1133">Transmembrane helix</keyword>
<keyword evidence="2" id="KW-0812">Transmembrane</keyword>
<keyword evidence="4" id="KW-1185">Reference proteome</keyword>
<evidence type="ECO:0000256" key="1">
    <source>
        <dbReference type="SAM" id="MobiDB-lite"/>
    </source>
</evidence>
<proteinExistence type="predicted"/>
<dbReference type="EMBL" id="SACL01000010">
    <property type="protein sequence ID" value="RVT91529.1"/>
    <property type="molecule type" value="Genomic_DNA"/>
</dbReference>
<dbReference type="RefSeq" id="WP_127789632.1">
    <property type="nucleotide sequence ID" value="NZ_SACL01000010.1"/>
</dbReference>
<sequence>MNERPRILDMTPEGEFRGPPPPTRGDRVASMVLRVAMGVVGLAGLLALASLAIVALSVILPILFGAALVAGGVLWWQLRKARRNGQDVRIVMFRNR</sequence>
<feature type="transmembrane region" description="Helical" evidence="2">
    <location>
        <begin position="31"/>
        <end position="52"/>
    </location>
</feature>
<feature type="transmembrane region" description="Helical" evidence="2">
    <location>
        <begin position="58"/>
        <end position="76"/>
    </location>
</feature>
<evidence type="ECO:0000313" key="3">
    <source>
        <dbReference type="EMBL" id="RVT91529.1"/>
    </source>
</evidence>
<feature type="region of interest" description="Disordered" evidence="1">
    <location>
        <begin position="1"/>
        <end position="23"/>
    </location>
</feature>
<keyword evidence="2" id="KW-0472">Membrane</keyword>
<evidence type="ECO:0000313" key="4">
    <source>
        <dbReference type="Proteomes" id="UP000282957"/>
    </source>
</evidence>
<reference evidence="3 4" key="1">
    <citation type="submission" date="2019-01" db="EMBL/GenBank/DDBJ databases">
        <authorList>
            <person name="Chen W.-M."/>
        </authorList>
    </citation>
    <scope>NUCLEOTIDE SEQUENCE [LARGE SCALE GENOMIC DNA]</scope>
    <source>
        <strain evidence="3 4">CCP-6</strain>
    </source>
</reference>
<protein>
    <submittedName>
        <fullName evidence="3">Uncharacterized protein</fullName>
    </submittedName>
</protein>
<name>A0A437M1D9_9PROT</name>
<dbReference type="OrthoDB" id="7285422at2"/>
<dbReference type="Proteomes" id="UP000282957">
    <property type="component" value="Unassembled WGS sequence"/>
</dbReference>